<evidence type="ECO:0000256" key="1">
    <source>
        <dbReference type="SAM" id="SignalP"/>
    </source>
</evidence>
<accession>A0AAV4TTP7</accession>
<comment type="caution">
    <text evidence="2">The sequence shown here is derived from an EMBL/GenBank/DDBJ whole genome shotgun (WGS) entry which is preliminary data.</text>
</comment>
<organism evidence="2 3">
    <name type="scientific">Caerostris darwini</name>
    <dbReference type="NCBI Taxonomy" id="1538125"/>
    <lineage>
        <taxon>Eukaryota</taxon>
        <taxon>Metazoa</taxon>
        <taxon>Ecdysozoa</taxon>
        <taxon>Arthropoda</taxon>
        <taxon>Chelicerata</taxon>
        <taxon>Arachnida</taxon>
        <taxon>Araneae</taxon>
        <taxon>Araneomorphae</taxon>
        <taxon>Entelegynae</taxon>
        <taxon>Araneoidea</taxon>
        <taxon>Araneidae</taxon>
        <taxon>Caerostris</taxon>
    </lineage>
</organism>
<keyword evidence="1" id="KW-0732">Signal</keyword>
<dbReference type="EMBL" id="BPLQ01010147">
    <property type="protein sequence ID" value="GIY48667.1"/>
    <property type="molecule type" value="Genomic_DNA"/>
</dbReference>
<evidence type="ECO:0000313" key="2">
    <source>
        <dbReference type="EMBL" id="GIY48667.1"/>
    </source>
</evidence>
<dbReference type="Proteomes" id="UP001054837">
    <property type="component" value="Unassembled WGS sequence"/>
</dbReference>
<name>A0AAV4TTP7_9ARAC</name>
<evidence type="ECO:0000313" key="3">
    <source>
        <dbReference type="Proteomes" id="UP001054837"/>
    </source>
</evidence>
<feature type="signal peptide" evidence="1">
    <location>
        <begin position="1"/>
        <end position="27"/>
    </location>
</feature>
<dbReference type="AlphaFoldDB" id="A0AAV4TTP7"/>
<feature type="chain" id="PRO_5043674642" description="Bursicon" evidence="1">
    <location>
        <begin position="28"/>
        <end position="135"/>
    </location>
</feature>
<reference evidence="2 3" key="1">
    <citation type="submission" date="2021-06" db="EMBL/GenBank/DDBJ databases">
        <title>Caerostris darwini draft genome.</title>
        <authorList>
            <person name="Kono N."/>
            <person name="Arakawa K."/>
        </authorList>
    </citation>
    <scope>NUCLEOTIDE SEQUENCE [LARGE SCALE GENOMIC DNA]</scope>
</reference>
<keyword evidence="3" id="KW-1185">Reference proteome</keyword>
<protein>
    <recommendedName>
        <fullName evidence="4">Bursicon</fullName>
    </recommendedName>
</protein>
<sequence length="135" mass="15228">MFSVSKSNRICLVALVLSLLVLESTEAKGLDCDRHCRVHRMSIGTCRCRPELFVKKSYPSRIVKSCNIPFQNCDECQERISSKSTYSGTGDETPSQIGDYGDMFCSCPVQGSDSKDEVNEFIHKTDLNLIQKFFQ</sequence>
<gene>
    <name evidence="2" type="ORF">CDAR_263971</name>
</gene>
<proteinExistence type="predicted"/>
<evidence type="ECO:0008006" key="4">
    <source>
        <dbReference type="Google" id="ProtNLM"/>
    </source>
</evidence>